<dbReference type="InterPro" id="IPR029063">
    <property type="entry name" value="SAM-dependent_MTases_sf"/>
</dbReference>
<dbReference type="Gene3D" id="3.40.50.720">
    <property type="entry name" value="NAD(P)-binding Rossmann-like Domain"/>
    <property type="match status" value="1"/>
</dbReference>
<dbReference type="Pfam" id="PF13489">
    <property type="entry name" value="Methyltransf_23"/>
    <property type="match status" value="1"/>
</dbReference>
<reference evidence="1" key="1">
    <citation type="journal article" date="2020" name="Nature">
        <title>Giant virus diversity and host interactions through global metagenomics.</title>
        <authorList>
            <person name="Schulz F."/>
            <person name="Roux S."/>
            <person name="Paez-Espino D."/>
            <person name="Jungbluth S."/>
            <person name="Walsh D.A."/>
            <person name="Denef V.J."/>
            <person name="McMahon K.D."/>
            <person name="Konstantinidis K.T."/>
            <person name="Eloe-Fadrosh E.A."/>
            <person name="Kyrpides N.C."/>
            <person name="Woyke T."/>
        </authorList>
    </citation>
    <scope>NUCLEOTIDE SEQUENCE</scope>
    <source>
        <strain evidence="1">GVMAG-M-3300021962-46</strain>
    </source>
</reference>
<accession>A0A6C0CS85</accession>
<dbReference type="Gene3D" id="3.40.50.150">
    <property type="entry name" value="Vaccinia Virus protein VP39"/>
    <property type="match status" value="1"/>
</dbReference>
<dbReference type="EMBL" id="MN739479">
    <property type="protein sequence ID" value="QHT07143.1"/>
    <property type="molecule type" value="Genomic_DNA"/>
</dbReference>
<name>A0A6C0CS85_9ZZZZ</name>
<sequence length="374" mass="43680">MNIYTERRKCMFCYHEKLTPLWEKNFEIPLGCYVIPTPETVCYSMPFNILKCEGCKSYQTQYLGNVDIIYNYHANSHGTIRSTMDELFAAFITSNTNISNIMEIGGGNGGLSDIILEKQPKLNYTIVDPTYSGHMNGKTILRNYFENISTDDIQVDTIVMSHVFEHFYEPSKILEKFNQCSSIRSIFLNLPDLESYIQQDNYHVLNPEHIFYVENQFIIKLFKKYGFTIKNIYYHQKHSVFFEFERYLDNICNDTLINYKSETDVPQFFERIFDKIHNIYEIIEQNSDKKVYIWPCSMHTIYLLSLGLNPDKITAVLDNAPHKIGQYLYGFKKICIPFNTILTSIEPCIVILNGGCYNQEIIDKGSDKILFIKG</sequence>
<dbReference type="AlphaFoldDB" id="A0A6C0CS85"/>
<proteinExistence type="predicted"/>
<organism evidence="1">
    <name type="scientific">viral metagenome</name>
    <dbReference type="NCBI Taxonomy" id="1070528"/>
    <lineage>
        <taxon>unclassified sequences</taxon>
        <taxon>metagenomes</taxon>
        <taxon>organismal metagenomes</taxon>
    </lineage>
</organism>
<dbReference type="SUPFAM" id="SSF53335">
    <property type="entry name" value="S-adenosyl-L-methionine-dependent methyltransferases"/>
    <property type="match status" value="1"/>
</dbReference>
<evidence type="ECO:0008006" key="2">
    <source>
        <dbReference type="Google" id="ProtNLM"/>
    </source>
</evidence>
<evidence type="ECO:0000313" key="1">
    <source>
        <dbReference type="EMBL" id="QHT07143.1"/>
    </source>
</evidence>
<protein>
    <recommendedName>
        <fullName evidence="2">Methyltransferase</fullName>
    </recommendedName>
</protein>